<protein>
    <submittedName>
        <fullName evidence="1">Uncharacterized protein</fullName>
    </submittedName>
</protein>
<sequence length="350" mass="38325">MSLNSQISEELSHVDEILTALQRMQTLQHFYLEYSLPDANVAFSSHATVDLPRLASLGLFGSSRDIGVLLQHLSFPATTTVVLEVAMFDELAEVNAGGGDQAAPAPMPLDDNPAGTTVAGLIARSFHTIIPPMRRQSASPLHRITELDIALDSESETEINGIWITAECDNANSPFTFTFYGPHNRKWETGSRGVLRGALAVLASPHLRELRVTDHRLQKHDWKMALALMPGLAIQKIVAVEDAALALCGVLAMTRPAQEPAERAGLEPWQLVLPTLTSLTLDNVDEDEFEGHVDLLCTMLRIRAQAGRPLQELDISASFVHRAAVEKLQAACPGLVVKWIDHLKDDVQEE</sequence>
<proteinExistence type="predicted"/>
<dbReference type="Proteomes" id="UP000814033">
    <property type="component" value="Unassembled WGS sequence"/>
</dbReference>
<dbReference type="EMBL" id="MU275952">
    <property type="protein sequence ID" value="KAI0045413.1"/>
    <property type="molecule type" value="Genomic_DNA"/>
</dbReference>
<accession>A0ACB8RPI1</accession>
<comment type="caution">
    <text evidence="1">The sequence shown here is derived from an EMBL/GenBank/DDBJ whole genome shotgun (WGS) entry which is preliminary data.</text>
</comment>
<gene>
    <name evidence="1" type="ORF">FA95DRAFT_1561131</name>
</gene>
<name>A0ACB8RPI1_9AGAM</name>
<evidence type="ECO:0000313" key="2">
    <source>
        <dbReference type="Proteomes" id="UP000814033"/>
    </source>
</evidence>
<evidence type="ECO:0000313" key="1">
    <source>
        <dbReference type="EMBL" id="KAI0045413.1"/>
    </source>
</evidence>
<keyword evidence="2" id="KW-1185">Reference proteome</keyword>
<organism evidence="1 2">
    <name type="scientific">Auriscalpium vulgare</name>
    <dbReference type="NCBI Taxonomy" id="40419"/>
    <lineage>
        <taxon>Eukaryota</taxon>
        <taxon>Fungi</taxon>
        <taxon>Dikarya</taxon>
        <taxon>Basidiomycota</taxon>
        <taxon>Agaricomycotina</taxon>
        <taxon>Agaricomycetes</taxon>
        <taxon>Russulales</taxon>
        <taxon>Auriscalpiaceae</taxon>
        <taxon>Auriscalpium</taxon>
    </lineage>
</organism>
<reference evidence="1" key="2">
    <citation type="journal article" date="2022" name="New Phytol.">
        <title>Evolutionary transition to the ectomycorrhizal habit in the genomes of a hyperdiverse lineage of mushroom-forming fungi.</title>
        <authorList>
            <person name="Looney B."/>
            <person name="Miyauchi S."/>
            <person name="Morin E."/>
            <person name="Drula E."/>
            <person name="Courty P.E."/>
            <person name="Kohler A."/>
            <person name="Kuo A."/>
            <person name="LaButti K."/>
            <person name="Pangilinan J."/>
            <person name="Lipzen A."/>
            <person name="Riley R."/>
            <person name="Andreopoulos W."/>
            <person name="He G."/>
            <person name="Johnson J."/>
            <person name="Nolan M."/>
            <person name="Tritt A."/>
            <person name="Barry K.W."/>
            <person name="Grigoriev I.V."/>
            <person name="Nagy L.G."/>
            <person name="Hibbett D."/>
            <person name="Henrissat B."/>
            <person name="Matheny P.B."/>
            <person name="Labbe J."/>
            <person name="Martin F.M."/>
        </authorList>
    </citation>
    <scope>NUCLEOTIDE SEQUENCE</scope>
    <source>
        <strain evidence="1">FP105234-sp</strain>
    </source>
</reference>
<reference evidence="1" key="1">
    <citation type="submission" date="2021-02" db="EMBL/GenBank/DDBJ databases">
        <authorList>
            <consortium name="DOE Joint Genome Institute"/>
            <person name="Ahrendt S."/>
            <person name="Looney B.P."/>
            <person name="Miyauchi S."/>
            <person name="Morin E."/>
            <person name="Drula E."/>
            <person name="Courty P.E."/>
            <person name="Chicoki N."/>
            <person name="Fauchery L."/>
            <person name="Kohler A."/>
            <person name="Kuo A."/>
            <person name="Labutti K."/>
            <person name="Pangilinan J."/>
            <person name="Lipzen A."/>
            <person name="Riley R."/>
            <person name="Andreopoulos W."/>
            <person name="He G."/>
            <person name="Johnson J."/>
            <person name="Barry K.W."/>
            <person name="Grigoriev I.V."/>
            <person name="Nagy L."/>
            <person name="Hibbett D."/>
            <person name="Henrissat B."/>
            <person name="Matheny P.B."/>
            <person name="Labbe J."/>
            <person name="Martin F."/>
        </authorList>
    </citation>
    <scope>NUCLEOTIDE SEQUENCE</scope>
    <source>
        <strain evidence="1">FP105234-sp</strain>
    </source>
</reference>